<feature type="domain" description="HTH tetR-type" evidence="3">
    <location>
        <begin position="20"/>
        <end position="80"/>
    </location>
</feature>
<reference evidence="4 5" key="1">
    <citation type="submission" date="2012-07" db="EMBL/GenBank/DDBJ databases">
        <authorList>
            <person name="Durkin A.S."/>
            <person name="McCorrison J."/>
            <person name="Torralba M."/>
            <person name="Gillis M."/>
            <person name="Methe B."/>
            <person name="Sutton G."/>
            <person name="Nelson K.E."/>
        </authorList>
    </citation>
    <scope>NUCLEOTIDE SEQUENCE [LARGE SCALE GENOMIC DNA]</scope>
    <source>
        <strain evidence="4 5">SK1138</strain>
    </source>
</reference>
<dbReference type="Proteomes" id="UP000006614">
    <property type="component" value="Unassembled WGS sequence"/>
</dbReference>
<sequence length="212" mass="24561">MTRKSRHCILFEGKNETKYGRVKKRLIQTGIKEIEDHGIDQLSLRTVAKSYGVTHGTPYRHFESKENYLKVVLKRLSAFLNQEIQKKIDWKASAQNQLAQMGFNFIIFAKDYPYFFEALFIKFPFKYMKVTQDTISLDSDLPGFAAFKRIVLELRKEEGFTNSEAETLFHFWSFISGLAVLANSPIGCDLDNKAIQTNIEHMPDVYIKGERS</sequence>
<dbReference type="Pfam" id="PF00440">
    <property type="entry name" value="TetR_N"/>
    <property type="match status" value="1"/>
</dbReference>
<feature type="DNA-binding region" description="H-T-H motif" evidence="2">
    <location>
        <begin position="43"/>
        <end position="62"/>
    </location>
</feature>
<comment type="caution">
    <text evidence="4">The sequence shown here is derived from an EMBL/GenBank/DDBJ whole genome shotgun (WGS) entry which is preliminary data.</text>
</comment>
<dbReference type="InterPro" id="IPR050624">
    <property type="entry name" value="HTH-type_Tx_Regulator"/>
</dbReference>
<dbReference type="InterPro" id="IPR001647">
    <property type="entry name" value="HTH_TetR"/>
</dbReference>
<protein>
    <submittedName>
        <fullName evidence="4">WHG domain protein</fullName>
    </submittedName>
</protein>
<evidence type="ECO:0000256" key="1">
    <source>
        <dbReference type="ARBA" id="ARBA00023125"/>
    </source>
</evidence>
<evidence type="ECO:0000313" key="5">
    <source>
        <dbReference type="Proteomes" id="UP000006614"/>
    </source>
</evidence>
<dbReference type="PANTHER" id="PTHR43479">
    <property type="entry name" value="ACREF/ENVCD OPERON REPRESSOR-RELATED"/>
    <property type="match status" value="1"/>
</dbReference>
<evidence type="ECO:0000256" key="2">
    <source>
        <dbReference type="PROSITE-ProRule" id="PRU00335"/>
    </source>
</evidence>
<evidence type="ECO:0000259" key="3">
    <source>
        <dbReference type="PROSITE" id="PS50977"/>
    </source>
</evidence>
<accession>A0AAD2T9D5</accession>
<dbReference type="GO" id="GO:0003677">
    <property type="term" value="F:DNA binding"/>
    <property type="evidence" value="ECO:0007669"/>
    <property type="project" value="UniProtKB-UniRule"/>
</dbReference>
<dbReference type="PROSITE" id="PS50977">
    <property type="entry name" value="HTH_TETR_2"/>
    <property type="match status" value="1"/>
</dbReference>
<dbReference type="SUPFAM" id="SSF46689">
    <property type="entry name" value="Homeodomain-like"/>
    <property type="match status" value="1"/>
</dbReference>
<proteinExistence type="predicted"/>
<dbReference type="Gene3D" id="1.10.357.10">
    <property type="entry name" value="Tetracycline Repressor, domain 2"/>
    <property type="match status" value="1"/>
</dbReference>
<name>A0AAD2T9D5_STRAP</name>
<dbReference type="AlphaFoldDB" id="A0AAD2T9D5"/>
<dbReference type="InterPro" id="IPR009057">
    <property type="entry name" value="Homeodomain-like_sf"/>
</dbReference>
<dbReference type="EMBL" id="ALJO01000002">
    <property type="protein sequence ID" value="EJP27252.1"/>
    <property type="molecule type" value="Genomic_DNA"/>
</dbReference>
<evidence type="ECO:0000313" key="4">
    <source>
        <dbReference type="EMBL" id="EJP27252.1"/>
    </source>
</evidence>
<organism evidence="4 5">
    <name type="scientific">Streptococcus anginosus SK1138</name>
    <dbReference type="NCBI Taxonomy" id="1161422"/>
    <lineage>
        <taxon>Bacteria</taxon>
        <taxon>Bacillati</taxon>
        <taxon>Bacillota</taxon>
        <taxon>Bacilli</taxon>
        <taxon>Lactobacillales</taxon>
        <taxon>Streptococcaceae</taxon>
        <taxon>Streptococcus</taxon>
        <taxon>Streptococcus anginosus group</taxon>
    </lineage>
</organism>
<dbReference type="PANTHER" id="PTHR43479:SF20">
    <property type="entry name" value="HTH TETR-TYPE DOMAIN-CONTAINING PROTEIN"/>
    <property type="match status" value="1"/>
</dbReference>
<gene>
    <name evidence="4" type="ORF">HMPREF1126_1221</name>
</gene>
<keyword evidence="1 2" id="KW-0238">DNA-binding</keyword>